<accession>E6S8Z0</accession>
<evidence type="ECO:0000313" key="4">
    <source>
        <dbReference type="Proteomes" id="UP000008914"/>
    </source>
</evidence>
<sequence length="421" mass="44742">MAAMVTRDLDIVLYGATGFVGRLTARYLAGRADGLRVALAGRSRHRLETLRTDLGDAAAAWEVIEVDAHDAHALRSLAGRTTVLATTVGPYVLHGKAVVRACAEAGTHYADLTGEVLFVRWSVDEISSVAQTSGARIVHACGYDSVPSDLGVLLLARRAAADGTGTLGDTVLAVRSAKGGFSGGTFHSARHQAMAAANDPDARRVLGDPHALSHRRGEEPSGGARRPRGLPSRLRKLLPVQRDPQTGRWNGPFVMAGFNTRIVRMSNTLTDWSYGRDFRYREVVDFGSGPLAPLLAGGMAVGLAGGLAGLSWGPTRAVLDRVLPKPGEGPSEERLAGGRFRMEIRTRTSGGATYLARVAAPYDPGYTGTAVMLGEAVLALLQDRDRLPARAGVLTPATALGDVLIERLRDQNFTLEVERLA</sequence>
<feature type="region of interest" description="Disordered" evidence="1">
    <location>
        <begin position="197"/>
        <end position="232"/>
    </location>
</feature>
<dbReference type="InterPro" id="IPR036291">
    <property type="entry name" value="NAD(P)-bd_dom_sf"/>
</dbReference>
<feature type="domain" description="Saccharopine dehydrogenase NADP binding" evidence="2">
    <location>
        <begin position="11"/>
        <end position="113"/>
    </location>
</feature>
<dbReference type="PANTHER" id="PTHR12286:SF5">
    <property type="entry name" value="SACCHAROPINE DEHYDROGENASE-LIKE OXIDOREDUCTASE"/>
    <property type="match status" value="1"/>
</dbReference>
<dbReference type="EMBL" id="CP002343">
    <property type="protein sequence ID" value="ADU48127.1"/>
    <property type="molecule type" value="Genomic_DNA"/>
</dbReference>
<evidence type="ECO:0000256" key="1">
    <source>
        <dbReference type="SAM" id="MobiDB-lite"/>
    </source>
</evidence>
<gene>
    <name evidence="3" type="ordered locus">Intca_1614</name>
</gene>
<keyword evidence="3" id="KW-0560">Oxidoreductase</keyword>
<dbReference type="Proteomes" id="UP000008914">
    <property type="component" value="Chromosome"/>
</dbReference>
<proteinExistence type="predicted"/>
<dbReference type="KEGG" id="ica:Intca_1614"/>
<name>E6S8Z0_INTC7</name>
<dbReference type="InterPro" id="IPR051276">
    <property type="entry name" value="Saccharopine_DH-like_oxidrdct"/>
</dbReference>
<evidence type="ECO:0000313" key="3">
    <source>
        <dbReference type="EMBL" id="ADU48127.1"/>
    </source>
</evidence>
<dbReference type="STRING" id="710696.Intca_1614"/>
<dbReference type="Gene3D" id="3.40.50.720">
    <property type="entry name" value="NAD(P)-binding Rossmann-like Domain"/>
    <property type="match status" value="1"/>
</dbReference>
<dbReference type="GO" id="GO:0005886">
    <property type="term" value="C:plasma membrane"/>
    <property type="evidence" value="ECO:0007669"/>
    <property type="project" value="TreeGrafter"/>
</dbReference>
<organism evidence="3 4">
    <name type="scientific">Intrasporangium calvum (strain ATCC 23552 / DSM 43043 / JCM 3097 / NBRC 12989 / NCIMB 10167 / NRRL B-3866 / 7 KIP)</name>
    <dbReference type="NCBI Taxonomy" id="710696"/>
    <lineage>
        <taxon>Bacteria</taxon>
        <taxon>Bacillati</taxon>
        <taxon>Actinomycetota</taxon>
        <taxon>Actinomycetes</taxon>
        <taxon>Micrococcales</taxon>
        <taxon>Intrasporangiaceae</taxon>
        <taxon>Intrasporangium</taxon>
    </lineage>
</organism>
<dbReference type="GO" id="GO:0009247">
    <property type="term" value="P:glycolipid biosynthetic process"/>
    <property type="evidence" value="ECO:0007669"/>
    <property type="project" value="TreeGrafter"/>
</dbReference>
<dbReference type="eggNOG" id="COG3268">
    <property type="taxonomic scope" value="Bacteria"/>
</dbReference>
<keyword evidence="4" id="KW-1185">Reference proteome</keyword>
<dbReference type="GO" id="GO:0047131">
    <property type="term" value="F:saccharopine dehydrogenase (NAD+, L-glutamate-forming) activity"/>
    <property type="evidence" value="ECO:0007669"/>
    <property type="project" value="UniProtKB-EC"/>
</dbReference>
<protein>
    <submittedName>
        <fullName evidence="3">Saccharopine dehydrogenase (NAD(+), L-glutamate-forming)</fullName>
        <ecNumber evidence="3">1.5.1.9</ecNumber>
    </submittedName>
</protein>
<dbReference type="SUPFAM" id="SSF51735">
    <property type="entry name" value="NAD(P)-binding Rossmann-fold domains"/>
    <property type="match status" value="1"/>
</dbReference>
<dbReference type="InterPro" id="IPR005097">
    <property type="entry name" value="Sacchrp_dh_NADP-bd"/>
</dbReference>
<reference evidence="3 4" key="1">
    <citation type="journal article" date="2010" name="Stand. Genomic Sci.">
        <title>Complete genome sequence of Intrasporangium calvum type strain (7 KIP).</title>
        <authorList>
            <person name="Del Rio T.G."/>
            <person name="Chertkov O."/>
            <person name="Yasawong M."/>
            <person name="Lucas S."/>
            <person name="Deshpande S."/>
            <person name="Cheng J.F."/>
            <person name="Detter C."/>
            <person name="Tapia R."/>
            <person name="Han C."/>
            <person name="Goodwin L."/>
            <person name="Pitluck S."/>
            <person name="Liolios K."/>
            <person name="Ivanova N."/>
            <person name="Mavromatis K."/>
            <person name="Pati A."/>
            <person name="Chen A."/>
            <person name="Palaniappan K."/>
            <person name="Land M."/>
            <person name="Hauser L."/>
            <person name="Chang Y.J."/>
            <person name="Jeffries C.D."/>
            <person name="Rohde M."/>
            <person name="Pukall R."/>
            <person name="Sikorski J."/>
            <person name="Goker M."/>
            <person name="Woyke T."/>
            <person name="Bristow J."/>
            <person name="Eisen J.A."/>
            <person name="Markowitz V."/>
            <person name="Hugenholtz P."/>
            <person name="Kyrpides N.C."/>
            <person name="Klenk H.P."/>
            <person name="Lapidus A."/>
        </authorList>
    </citation>
    <scope>NUCLEOTIDE SEQUENCE [LARGE SCALE GENOMIC DNA]</scope>
    <source>
        <strain evidence="4">ATCC 23552 / DSM 43043 / JCM 3097 / NBRC 12989 / 7 KIP</strain>
    </source>
</reference>
<evidence type="ECO:0000259" key="2">
    <source>
        <dbReference type="Pfam" id="PF03435"/>
    </source>
</evidence>
<dbReference type="EC" id="1.5.1.9" evidence="3"/>
<dbReference type="PANTHER" id="PTHR12286">
    <property type="entry name" value="SACCHAROPINE DEHYDROGENASE-LIKE OXIDOREDUCTASE"/>
    <property type="match status" value="1"/>
</dbReference>
<dbReference type="Pfam" id="PF03435">
    <property type="entry name" value="Sacchrp_dh_NADP"/>
    <property type="match status" value="1"/>
</dbReference>
<dbReference type="HOGENOM" id="CLU_031002_0_2_11"/>
<dbReference type="AlphaFoldDB" id="E6S8Z0"/>